<reference evidence="6 7" key="1">
    <citation type="submission" date="2019-06" db="EMBL/GenBank/DDBJ databases">
        <title>Spirosoma utsteinense sp. nov. isolated from Antarctic ice-free soils.</title>
        <authorList>
            <person name="Tahon G."/>
        </authorList>
    </citation>
    <scope>NUCLEOTIDE SEQUENCE [LARGE SCALE GENOMIC DNA]</scope>
    <source>
        <strain evidence="6 7">LMG 31447</strain>
    </source>
</reference>
<dbReference type="Pfam" id="PF21546">
    <property type="entry name" value="FGGY_C_2"/>
    <property type="match status" value="2"/>
</dbReference>
<dbReference type="InterPro" id="IPR043129">
    <property type="entry name" value="ATPase_NBD"/>
</dbReference>
<dbReference type="Pfam" id="PF00370">
    <property type="entry name" value="FGGY_N"/>
    <property type="match status" value="1"/>
</dbReference>
<dbReference type="GO" id="GO:0016301">
    <property type="term" value="F:kinase activity"/>
    <property type="evidence" value="ECO:0007669"/>
    <property type="project" value="UniProtKB-KW"/>
</dbReference>
<comment type="caution">
    <text evidence="6">The sequence shown here is derived from an EMBL/GenBank/DDBJ whole genome shotgun (WGS) entry which is preliminary data.</text>
</comment>
<feature type="domain" description="Carbohydrate kinase FGGY C-terminal" evidence="5">
    <location>
        <begin position="262"/>
        <end position="330"/>
    </location>
</feature>
<evidence type="ECO:0000256" key="3">
    <source>
        <dbReference type="ARBA" id="ARBA00022777"/>
    </source>
</evidence>
<keyword evidence="2" id="KW-0808">Transferase</keyword>
<dbReference type="Proteomes" id="UP000700732">
    <property type="component" value="Unassembled WGS sequence"/>
</dbReference>
<evidence type="ECO:0000256" key="2">
    <source>
        <dbReference type="ARBA" id="ARBA00022679"/>
    </source>
</evidence>
<keyword evidence="3 6" id="KW-0418">Kinase</keyword>
<dbReference type="PANTHER" id="PTHR10196">
    <property type="entry name" value="SUGAR KINASE"/>
    <property type="match status" value="1"/>
</dbReference>
<feature type="domain" description="Carbohydrate kinase FGGY N-terminal" evidence="4">
    <location>
        <begin position="7"/>
        <end position="243"/>
    </location>
</feature>
<dbReference type="Gene3D" id="3.30.420.40">
    <property type="match status" value="2"/>
</dbReference>
<organism evidence="6 7">
    <name type="scientific">Spirosoma utsteinense</name>
    <dbReference type="NCBI Taxonomy" id="2585773"/>
    <lineage>
        <taxon>Bacteria</taxon>
        <taxon>Pseudomonadati</taxon>
        <taxon>Bacteroidota</taxon>
        <taxon>Cytophagia</taxon>
        <taxon>Cytophagales</taxon>
        <taxon>Cytophagaceae</taxon>
        <taxon>Spirosoma</taxon>
    </lineage>
</organism>
<evidence type="ECO:0000313" key="6">
    <source>
        <dbReference type="EMBL" id="MBC3791320.1"/>
    </source>
</evidence>
<dbReference type="CDD" id="cd07772">
    <property type="entry name" value="ASKHA_NBD_FGGY_NaCK-like"/>
    <property type="match status" value="1"/>
</dbReference>
<comment type="similarity">
    <text evidence="1">Belongs to the FGGY kinase family.</text>
</comment>
<protein>
    <submittedName>
        <fullName evidence="6">Sugar (Pentulose or hexulose) kinase</fullName>
    </submittedName>
</protein>
<gene>
    <name evidence="6" type="ORF">FH603_1821</name>
</gene>
<sequence length="487" mass="54510">MPTPVIAIADVGKTNKKLFLFDRQYQIVWERTEQFSETVDDDGEACEDLQRLSQWLLSAVREVLTLPEYEVQALNFSTYGASLVYLDAEGRTVGNLYNYLKPYPDWIRQQFYDRYGAPDVLSVQTASPALNSLNSGLMLYRIKYDKPRLFRRIWYALHLPQYMSYLITRQMLSDLTSIGCHTMLWDFEKHRYHDWVVSEGFDKLMGSLFPADKAMKAFMVGGDTADGQPRDLRVGVGLHDSSAALIPYLASFGESSDGAAASPFVLISTGTWCISMNPFTSQPLTAEELQYDCLCFLTYKGQRVKAARLFAGFEHEQQTKRLADHFGVAVDYYKQVRYNASLIQQLQQTTVPLQPVEEGLIPAAVLASLAGSPFGDRDLTQFDDYETAYHQFMLDLMGGQLISTALVLPPEGSASAEDAVTRIFVDGGFSKNPIYMNLLAAAFPDKEVWAASVAQATALGAALSFHDQWNPLPVPPNLITLTRYTAS</sequence>
<dbReference type="SUPFAM" id="SSF53067">
    <property type="entry name" value="Actin-like ATPase domain"/>
    <property type="match status" value="2"/>
</dbReference>
<dbReference type="EMBL" id="VFIA01000009">
    <property type="protein sequence ID" value="MBC3791320.1"/>
    <property type="molecule type" value="Genomic_DNA"/>
</dbReference>
<evidence type="ECO:0000259" key="5">
    <source>
        <dbReference type="Pfam" id="PF21546"/>
    </source>
</evidence>
<dbReference type="InterPro" id="IPR049382">
    <property type="entry name" value="FGGY_C_2"/>
</dbReference>
<evidence type="ECO:0000259" key="4">
    <source>
        <dbReference type="Pfam" id="PF00370"/>
    </source>
</evidence>
<proteinExistence type="inferred from homology"/>
<evidence type="ECO:0000313" key="7">
    <source>
        <dbReference type="Proteomes" id="UP000700732"/>
    </source>
</evidence>
<name>A0ABR6W679_9BACT</name>
<dbReference type="InterPro" id="IPR018484">
    <property type="entry name" value="FGGY_N"/>
</dbReference>
<keyword evidence="7" id="KW-1185">Reference proteome</keyword>
<accession>A0ABR6W679</accession>
<dbReference type="RefSeq" id="WP_186737115.1">
    <property type="nucleotide sequence ID" value="NZ_VFIA01000009.1"/>
</dbReference>
<evidence type="ECO:0000256" key="1">
    <source>
        <dbReference type="ARBA" id="ARBA00009156"/>
    </source>
</evidence>
<feature type="domain" description="Carbohydrate kinase FGGY C-terminal" evidence="5">
    <location>
        <begin position="418"/>
        <end position="466"/>
    </location>
</feature>
<dbReference type="PANTHER" id="PTHR10196:SF57">
    <property type="entry name" value="XYLULOSE KINASE"/>
    <property type="match status" value="1"/>
</dbReference>